<proteinExistence type="predicted"/>
<organism evidence="1 2">
    <name type="scientific">Candidatus Ethanoperedens thermophilum</name>
    <dbReference type="NCBI Taxonomy" id="2766897"/>
    <lineage>
        <taxon>Archaea</taxon>
        <taxon>Methanobacteriati</taxon>
        <taxon>Methanobacteriota</taxon>
        <taxon>Stenosarchaea group</taxon>
        <taxon>Methanomicrobia</taxon>
        <taxon>Methanosarcinales</taxon>
        <taxon>Methanosarcinales incertae sedis</taxon>
        <taxon>GOM Arc I cluster</taxon>
        <taxon>Candidatus Ethanoperedens</taxon>
    </lineage>
</organism>
<accession>A0A848DC55</accession>
<name>A0A848DC55_9EURY</name>
<dbReference type="Proteomes" id="UP000606580">
    <property type="component" value="Unassembled WGS sequence"/>
</dbReference>
<gene>
    <name evidence="1" type="ORF">GIS02_06645</name>
</gene>
<comment type="caution">
    <text evidence="1">The sequence shown here is derived from an EMBL/GenBank/DDBJ whole genome shotgun (WGS) entry which is preliminary data.</text>
</comment>
<protein>
    <recommendedName>
        <fullName evidence="3">DUF2281 domain-containing protein</fullName>
    </recommendedName>
</protein>
<evidence type="ECO:0000313" key="2">
    <source>
        <dbReference type="Proteomes" id="UP000606580"/>
    </source>
</evidence>
<dbReference type="AlphaFoldDB" id="A0A848DC55"/>
<sequence length="68" mass="7792">MHQTALKYEMEVSDGGMLELKTPLPKGTRVVLFVVRESPDDFSDLTKASESTLEFWDNPIDCEEWNDV</sequence>
<dbReference type="EMBL" id="WNEG01000114">
    <property type="protein sequence ID" value="NMG83852.1"/>
    <property type="molecule type" value="Genomic_DNA"/>
</dbReference>
<evidence type="ECO:0008006" key="3">
    <source>
        <dbReference type="Google" id="ProtNLM"/>
    </source>
</evidence>
<evidence type="ECO:0000313" key="1">
    <source>
        <dbReference type="EMBL" id="NMG83852.1"/>
    </source>
</evidence>
<reference evidence="1" key="1">
    <citation type="journal article" date="2020" name="MBio">
        <title>'Candidatus Ethanoperedens,' a Thermophilic Genus of Archaea Mediating the Anaerobic Oxidation of Ethane.</title>
        <authorList>
            <person name="Hahn C.J."/>
            <person name="Laso-Perez R."/>
            <person name="Vulcano F."/>
            <person name="Vaziourakis K.M."/>
            <person name="Stokke R."/>
            <person name="Steen I.H."/>
            <person name="Teske A."/>
            <person name="Boetius A."/>
            <person name="Liebeke M."/>
            <person name="Amann R."/>
            <person name="Knittel K."/>
            <person name="Wegener G."/>
        </authorList>
    </citation>
    <scope>NUCLEOTIDE SEQUENCE</scope>
    <source>
        <strain evidence="1">GoM-Arc1-LC-WB58</strain>
    </source>
</reference>